<feature type="domain" description="Multidrug resistance protein MdtA-like barrel-sandwich hybrid" evidence="5">
    <location>
        <begin position="68"/>
        <end position="208"/>
    </location>
</feature>
<dbReference type="Gene3D" id="2.40.420.20">
    <property type="match status" value="1"/>
</dbReference>
<dbReference type="GO" id="GO:1990281">
    <property type="term" value="C:efflux pump complex"/>
    <property type="evidence" value="ECO:0007669"/>
    <property type="project" value="TreeGrafter"/>
</dbReference>
<dbReference type="PANTHER" id="PTHR30469:SF12">
    <property type="entry name" value="MULTIDRUG RESISTANCE PROTEIN MDTA"/>
    <property type="match status" value="1"/>
</dbReference>
<accession>A0A381QY97</accession>
<protein>
    <recommendedName>
        <fullName evidence="8">RND efflux pump membrane fusion protein barrel-sandwich domain-containing protein</fullName>
    </recommendedName>
</protein>
<organism evidence="7">
    <name type="scientific">marine metagenome</name>
    <dbReference type="NCBI Taxonomy" id="408172"/>
    <lineage>
        <taxon>unclassified sequences</taxon>
        <taxon>metagenomes</taxon>
        <taxon>ecological metagenomes</taxon>
    </lineage>
</organism>
<evidence type="ECO:0000256" key="3">
    <source>
        <dbReference type="SAM" id="Coils"/>
    </source>
</evidence>
<evidence type="ECO:0000259" key="6">
    <source>
        <dbReference type="Pfam" id="PF25967"/>
    </source>
</evidence>
<dbReference type="Pfam" id="PF25967">
    <property type="entry name" value="RND-MFP_C"/>
    <property type="match status" value="1"/>
</dbReference>
<evidence type="ECO:0000256" key="2">
    <source>
        <dbReference type="ARBA" id="ARBA00022448"/>
    </source>
</evidence>
<keyword evidence="3" id="KW-0175">Coiled coil</keyword>
<dbReference type="EMBL" id="UINC01001593">
    <property type="protein sequence ID" value="SUZ84405.1"/>
    <property type="molecule type" value="Genomic_DNA"/>
</dbReference>
<proteinExistence type="predicted"/>
<evidence type="ECO:0000256" key="4">
    <source>
        <dbReference type="SAM" id="Phobius"/>
    </source>
</evidence>
<feature type="coiled-coil region" evidence="3">
    <location>
        <begin position="114"/>
        <end position="180"/>
    </location>
</feature>
<dbReference type="InterPro" id="IPR006143">
    <property type="entry name" value="RND_pump_MFP"/>
</dbReference>
<dbReference type="Gene3D" id="2.40.30.170">
    <property type="match status" value="1"/>
</dbReference>
<evidence type="ECO:0000313" key="7">
    <source>
        <dbReference type="EMBL" id="SUZ84405.1"/>
    </source>
</evidence>
<dbReference type="NCBIfam" id="TIGR01730">
    <property type="entry name" value="RND_mfp"/>
    <property type="match status" value="1"/>
</dbReference>
<evidence type="ECO:0000256" key="1">
    <source>
        <dbReference type="ARBA" id="ARBA00004196"/>
    </source>
</evidence>
<dbReference type="AlphaFoldDB" id="A0A381QY97"/>
<dbReference type="Gene3D" id="1.10.287.470">
    <property type="entry name" value="Helix hairpin bin"/>
    <property type="match status" value="1"/>
</dbReference>
<sequence length="380" mass="42221">MIRYIRPVIIILFSLAIAYTLYWLGQIKPQPVDESIPVEVEVEIVTPTNHQILISSMGTTQPIIQTVLTSEVGGEIIYRSKKFSEGSSVIEGEILAKIDDTDFQLQYSNALFQLRSAEVQLAMQEAEAKIAEQTWDKLGEGAAKDLTLKKPQLKQANAALNVAKAQVESAKKKLDKTDITAPYTGRIQSINIDLGSTVLPGQPLGIIYTSNQIEITLPIKDSDLAFLDIPMDGRKLNDNQKSLVTISAPYKGKVQIWKGNIERVDGVIDPVTRMIKLIANFKNDFLEENQITLPVGLFVEAKINGKFLEDVFVIPNISFTANNELLIVDKNNKIEIRKINIIKKLKNHMIVKDGVSIGERIIVSKISIATNGTPVNPKYK</sequence>
<dbReference type="GO" id="GO:0015562">
    <property type="term" value="F:efflux transmembrane transporter activity"/>
    <property type="evidence" value="ECO:0007669"/>
    <property type="project" value="TreeGrafter"/>
</dbReference>
<feature type="domain" description="Multidrug resistance protein MdtA-like C-terminal permuted SH3" evidence="6">
    <location>
        <begin position="320"/>
        <end position="366"/>
    </location>
</feature>
<name>A0A381QY97_9ZZZZ</name>
<keyword evidence="2" id="KW-0813">Transport</keyword>
<reference evidence="7" key="1">
    <citation type="submission" date="2018-05" db="EMBL/GenBank/DDBJ databases">
        <authorList>
            <person name="Lanie J.A."/>
            <person name="Ng W.-L."/>
            <person name="Kazmierczak K.M."/>
            <person name="Andrzejewski T.M."/>
            <person name="Davidsen T.M."/>
            <person name="Wayne K.J."/>
            <person name="Tettelin H."/>
            <person name="Glass J.I."/>
            <person name="Rusch D."/>
            <person name="Podicherti R."/>
            <person name="Tsui H.-C.T."/>
            <person name="Winkler M.E."/>
        </authorList>
    </citation>
    <scope>NUCLEOTIDE SEQUENCE</scope>
</reference>
<dbReference type="Pfam" id="PF25917">
    <property type="entry name" value="BSH_RND"/>
    <property type="match status" value="1"/>
</dbReference>
<dbReference type="PANTHER" id="PTHR30469">
    <property type="entry name" value="MULTIDRUG RESISTANCE PROTEIN MDTA"/>
    <property type="match status" value="1"/>
</dbReference>
<keyword evidence="4" id="KW-0472">Membrane</keyword>
<keyword evidence="4" id="KW-1133">Transmembrane helix</keyword>
<gene>
    <name evidence="7" type="ORF">METZ01_LOCUS37259</name>
</gene>
<keyword evidence="4" id="KW-0812">Transmembrane</keyword>
<comment type="subcellular location">
    <subcellularLocation>
        <location evidence="1">Cell envelope</location>
    </subcellularLocation>
</comment>
<evidence type="ECO:0008006" key="8">
    <source>
        <dbReference type="Google" id="ProtNLM"/>
    </source>
</evidence>
<evidence type="ECO:0000259" key="5">
    <source>
        <dbReference type="Pfam" id="PF25917"/>
    </source>
</evidence>
<dbReference type="InterPro" id="IPR058625">
    <property type="entry name" value="MdtA-like_BSH"/>
</dbReference>
<dbReference type="Gene3D" id="2.40.50.100">
    <property type="match status" value="1"/>
</dbReference>
<dbReference type="SUPFAM" id="SSF111369">
    <property type="entry name" value="HlyD-like secretion proteins"/>
    <property type="match status" value="1"/>
</dbReference>
<dbReference type="InterPro" id="IPR058627">
    <property type="entry name" value="MdtA-like_C"/>
</dbReference>
<feature type="transmembrane region" description="Helical" evidence="4">
    <location>
        <begin position="7"/>
        <end position="25"/>
    </location>
</feature>